<accession>A0A316UNV8</accession>
<reference evidence="2 3" key="1">
    <citation type="journal article" date="2018" name="Mol. Biol. Evol.">
        <title>Broad Genomic Sampling Reveals a Smut Pathogenic Ancestry of the Fungal Clade Ustilaginomycotina.</title>
        <authorList>
            <person name="Kijpornyongpan T."/>
            <person name="Mondo S.J."/>
            <person name="Barry K."/>
            <person name="Sandor L."/>
            <person name="Lee J."/>
            <person name="Lipzen A."/>
            <person name="Pangilinan J."/>
            <person name="LaButti K."/>
            <person name="Hainaut M."/>
            <person name="Henrissat B."/>
            <person name="Grigoriev I.V."/>
            <person name="Spatafora J.W."/>
            <person name="Aime M.C."/>
        </authorList>
    </citation>
    <scope>NUCLEOTIDE SEQUENCE [LARGE SCALE GENOMIC DNA]</scope>
    <source>
        <strain evidence="2 3">MCA 5214</strain>
    </source>
</reference>
<feature type="transmembrane region" description="Helical" evidence="1">
    <location>
        <begin position="98"/>
        <end position="120"/>
    </location>
</feature>
<evidence type="ECO:0000313" key="2">
    <source>
        <dbReference type="EMBL" id="PWN26992.1"/>
    </source>
</evidence>
<dbReference type="Proteomes" id="UP000245884">
    <property type="component" value="Unassembled WGS sequence"/>
</dbReference>
<dbReference type="AlphaFoldDB" id="A0A316UNV8"/>
<name>A0A316UNV8_9BASI</name>
<protein>
    <submittedName>
        <fullName evidence="2">Uncharacterized protein</fullName>
    </submittedName>
</protein>
<evidence type="ECO:0000256" key="1">
    <source>
        <dbReference type="SAM" id="Phobius"/>
    </source>
</evidence>
<dbReference type="GeneID" id="37028128"/>
<feature type="transmembrane region" description="Helical" evidence="1">
    <location>
        <begin position="163"/>
        <end position="184"/>
    </location>
</feature>
<feature type="transmembrane region" description="Helical" evidence="1">
    <location>
        <begin position="41"/>
        <end position="61"/>
    </location>
</feature>
<feature type="transmembrane region" description="Helical" evidence="1">
    <location>
        <begin position="204"/>
        <end position="222"/>
    </location>
</feature>
<feature type="transmembrane region" description="Helical" evidence="1">
    <location>
        <begin position="132"/>
        <end position="151"/>
    </location>
</feature>
<proteinExistence type="predicted"/>
<keyword evidence="1" id="KW-0472">Membrane</keyword>
<evidence type="ECO:0000313" key="3">
    <source>
        <dbReference type="Proteomes" id="UP000245884"/>
    </source>
</evidence>
<sequence>MYNFTGVAPVHRALCGVRLDNSLSFASPSPYNLPPTCFNDVVLVPLASWIFYIALLAWIIAAARVRSSASPVAPLQRYRQRSGVGAGKGRGHLARTKTAGVVIYTLLIIASLLMNILEIVRLALVKPNTRGVGLLPFTLASILIVLIIIHIPLSTRMRPWTSAATLLFWCASIAMTSVKLRVLALMMEPEPRYGSEYLDSDQQIDVGVIVGLYAIFVIVEVIRMPMAWREARRPQAGGAGEEDKGSV</sequence>
<keyword evidence="1" id="KW-0812">Transmembrane</keyword>
<keyword evidence="1" id="KW-1133">Transmembrane helix</keyword>
<dbReference type="OrthoDB" id="5399848at2759"/>
<organism evidence="2 3">
    <name type="scientific">Jaminaea rosea</name>
    <dbReference type="NCBI Taxonomy" id="1569628"/>
    <lineage>
        <taxon>Eukaryota</taxon>
        <taxon>Fungi</taxon>
        <taxon>Dikarya</taxon>
        <taxon>Basidiomycota</taxon>
        <taxon>Ustilaginomycotina</taxon>
        <taxon>Exobasidiomycetes</taxon>
        <taxon>Microstromatales</taxon>
        <taxon>Microstromatales incertae sedis</taxon>
        <taxon>Jaminaea</taxon>
    </lineage>
</organism>
<dbReference type="RefSeq" id="XP_025361604.1">
    <property type="nucleotide sequence ID" value="XM_025506305.1"/>
</dbReference>
<keyword evidence="3" id="KW-1185">Reference proteome</keyword>
<dbReference type="EMBL" id="KZ819669">
    <property type="protein sequence ID" value="PWN26992.1"/>
    <property type="molecule type" value="Genomic_DNA"/>
</dbReference>
<gene>
    <name evidence="2" type="ORF">BDZ90DRAFT_232571</name>
</gene>